<dbReference type="Proteomes" id="UP000322234">
    <property type="component" value="Unassembled WGS sequence"/>
</dbReference>
<accession>A0A6B0RCH7</accession>
<dbReference type="AlphaFoldDB" id="A0A6B0RCH7"/>
<comment type="caution">
    <text evidence="2">The sequence shown here is derived from an EMBL/GenBank/DDBJ whole genome shotgun (WGS) entry which is preliminary data.</text>
</comment>
<evidence type="ECO:0000313" key="3">
    <source>
        <dbReference type="Proteomes" id="UP000322234"/>
    </source>
</evidence>
<organism evidence="2 3">
    <name type="scientific">Bos mutus</name>
    <name type="common">wild yak</name>
    <dbReference type="NCBI Taxonomy" id="72004"/>
    <lineage>
        <taxon>Eukaryota</taxon>
        <taxon>Metazoa</taxon>
        <taxon>Chordata</taxon>
        <taxon>Craniata</taxon>
        <taxon>Vertebrata</taxon>
        <taxon>Euteleostomi</taxon>
        <taxon>Mammalia</taxon>
        <taxon>Eutheria</taxon>
        <taxon>Laurasiatheria</taxon>
        <taxon>Artiodactyla</taxon>
        <taxon>Ruminantia</taxon>
        <taxon>Pecora</taxon>
        <taxon>Bovidae</taxon>
        <taxon>Bovinae</taxon>
        <taxon>Bos</taxon>
    </lineage>
</organism>
<name>A0A6B0RCH7_9CETA</name>
<feature type="region of interest" description="Disordered" evidence="1">
    <location>
        <begin position="24"/>
        <end position="85"/>
    </location>
</feature>
<keyword evidence="3" id="KW-1185">Reference proteome</keyword>
<evidence type="ECO:0000313" key="2">
    <source>
        <dbReference type="EMBL" id="MXQ85133.1"/>
    </source>
</evidence>
<sequence>MFSAGFGMFVRPHHKQRFRQMCVDLSGPGTQAPGPQEGGPAMPSDPVCEAPSPGPRKTQSKISSFLMQRTAEDTGAPGSPLSFPRGQAQLEWGEAAASSTPQLSGPALSLPFAICAGGRHRTTLVLALEGGVKA</sequence>
<reference evidence="2" key="1">
    <citation type="submission" date="2019-10" db="EMBL/GenBank/DDBJ databases">
        <title>The sequence and de novo assembly of the wild yak genome.</title>
        <authorList>
            <person name="Liu Y."/>
        </authorList>
    </citation>
    <scope>NUCLEOTIDE SEQUENCE [LARGE SCALE GENOMIC DNA]</scope>
    <source>
        <strain evidence="2">WY2019</strain>
    </source>
</reference>
<evidence type="ECO:0000256" key="1">
    <source>
        <dbReference type="SAM" id="MobiDB-lite"/>
    </source>
</evidence>
<protein>
    <submittedName>
        <fullName evidence="2">Uncharacterized protein</fullName>
    </submittedName>
</protein>
<proteinExistence type="predicted"/>
<gene>
    <name evidence="2" type="ORF">E5288_WYG004192</name>
</gene>
<dbReference type="EMBL" id="VBQZ03000024">
    <property type="protein sequence ID" value="MXQ85133.1"/>
    <property type="molecule type" value="Genomic_DNA"/>
</dbReference>